<dbReference type="KEGG" id="vg:40088638"/>
<dbReference type="RefSeq" id="YP_009612300.1">
    <property type="nucleotide sequence ID" value="NC_042013.1"/>
</dbReference>
<proteinExistence type="predicted"/>
<sequence>MFFNIPEVGFKFTLASDWTFMLMKEYRNTSLWDLMVDSETNERLVKEHEKAIEIEVKKEKQYLKNAMEEYEQLSPEERSKRKSLWDGYEITRTEIEYPVTLPLGTELTIDRIYIRKGMNDFSSLTFNINKLPNITKKNRLRFFASLEDVNKIVY</sequence>
<organism evidence="1 2">
    <name type="scientific">Agrobacterium phage Atu_ph07</name>
    <dbReference type="NCBI Taxonomy" id="2024264"/>
    <lineage>
        <taxon>Viruses</taxon>
        <taxon>Duplodnaviria</taxon>
        <taxon>Heunggongvirae</taxon>
        <taxon>Uroviricota</taxon>
        <taxon>Caudoviricetes</taxon>
        <taxon>Polybotosvirus</taxon>
        <taxon>Polybotosvirus Atuph07</taxon>
    </lineage>
</organism>
<keyword evidence="2" id="KW-1185">Reference proteome</keyword>
<protein>
    <submittedName>
        <fullName evidence="1">Uncharacterized protein</fullName>
    </submittedName>
</protein>
<reference evidence="1 2" key="1">
    <citation type="submission" date="2017-06" db="EMBL/GenBank/DDBJ databases">
        <authorList>
            <person name="Kim H.J."/>
            <person name="Triplett B.A."/>
        </authorList>
    </citation>
    <scope>NUCLEOTIDE SEQUENCE [LARGE SCALE GENOMIC DNA]</scope>
</reference>
<evidence type="ECO:0000313" key="1">
    <source>
        <dbReference type="EMBL" id="AUZ95394.1"/>
    </source>
</evidence>
<dbReference type="Proteomes" id="UP000223025">
    <property type="component" value="Segment"/>
</dbReference>
<dbReference type="OrthoDB" id="40441at10239"/>
<dbReference type="EMBL" id="MF403008">
    <property type="protein sequence ID" value="AUZ95394.1"/>
    <property type="molecule type" value="Genomic_DNA"/>
</dbReference>
<dbReference type="GeneID" id="40088638"/>
<accession>A0A2L0V0R9</accession>
<evidence type="ECO:0000313" key="2">
    <source>
        <dbReference type="Proteomes" id="UP000223025"/>
    </source>
</evidence>
<name>A0A2L0V0R9_9CAUD</name>